<feature type="DNA-binding region" description="HMG box" evidence="6">
    <location>
        <begin position="235"/>
        <end position="303"/>
    </location>
</feature>
<dbReference type="Proteomes" id="UP000698800">
    <property type="component" value="Unassembled WGS sequence"/>
</dbReference>
<feature type="region of interest" description="Disordered" evidence="7">
    <location>
        <begin position="40"/>
        <end position="198"/>
    </location>
</feature>
<feature type="compositionally biased region" description="Polar residues" evidence="7">
    <location>
        <begin position="133"/>
        <end position="146"/>
    </location>
</feature>
<evidence type="ECO:0000259" key="8">
    <source>
        <dbReference type="PROSITE" id="PS50118"/>
    </source>
</evidence>
<feature type="region of interest" description="Disordered" evidence="7">
    <location>
        <begin position="294"/>
        <end position="353"/>
    </location>
</feature>
<evidence type="ECO:0000313" key="9">
    <source>
        <dbReference type="EMBL" id="KAH0544977.1"/>
    </source>
</evidence>
<dbReference type="InterPro" id="IPR050917">
    <property type="entry name" value="SOX_TF"/>
</dbReference>
<comment type="caution">
    <text evidence="9">The sequence shown here is derived from an EMBL/GenBank/DDBJ whole genome shotgun (WGS) entry which is preliminary data.</text>
</comment>
<feature type="compositionally biased region" description="Basic residues" evidence="7">
    <location>
        <begin position="173"/>
        <end position="182"/>
    </location>
</feature>
<dbReference type="GO" id="GO:0000978">
    <property type="term" value="F:RNA polymerase II cis-regulatory region sequence-specific DNA binding"/>
    <property type="evidence" value="ECO:0007669"/>
    <property type="project" value="TreeGrafter"/>
</dbReference>
<gene>
    <name evidence="9" type="ORF">FGG08_000903</name>
</gene>
<feature type="region of interest" description="Disordered" evidence="7">
    <location>
        <begin position="572"/>
        <end position="593"/>
    </location>
</feature>
<comment type="subcellular location">
    <subcellularLocation>
        <location evidence="1">Nucleus</location>
    </subcellularLocation>
</comment>
<dbReference type="InterPro" id="IPR036910">
    <property type="entry name" value="HMG_box_dom_sf"/>
</dbReference>
<dbReference type="InterPro" id="IPR009071">
    <property type="entry name" value="HMG_box_dom"/>
</dbReference>
<dbReference type="Pfam" id="PF00505">
    <property type="entry name" value="HMG_box"/>
    <property type="match status" value="1"/>
</dbReference>
<sequence>MHLGHSNAASQYPHEGVGVYDLDYGIHRYPRHTPPVLVQRSEDSRNMTRQLSGPLHGATKYSKEDDFSHGNNSSHLGDFDKTFSQYNDNEGFGVQLGNPQPSSDMGLYQPDHHKLPDLAANGHPNFRDDSYLVSPTPTPSVQSQGTRRTRSGRPIGTRGTQDATRANGGRTARSPKAKKASKQGKGDKPKVPRLNAPLSELTIGFDHIPVRDMEEWVNRPTEVRRQEVEKRNGYVTRPMNSFMLYRSAYAERTKLWCLQNNHQVVSSVSGVSWPLEPSSIRDRYNDLAKIERRNHQSAHPGYKFSPSKSQNVKRKLSDDEESEPSGLDDPDEDYGKSLEARTKRKRKGKLSKKYGKEAGYPVNSMFGLGDHYRHRTLDTRDGLNKSSYQATNPGKPLPAVMDTAGLYGHYYQATVRPNTSAPNVEDVTMRKTEAPGMHYAGTPPLIGLPGGQHYDLMHMSFVNSPSQIDAMKVDPSLLEYDSQRTALVAEDHFSEESMASLNSSLMGHTPDVQFASPYAVENLAPEGLHDYLSSHPRVDHQQAHGYHSGEQKILDFGLHTNGNQHEQWHISEETEELDPGSEYDKWMEDKMRE</sequence>
<keyword evidence="5 6" id="KW-0539">Nucleus</keyword>
<evidence type="ECO:0000256" key="2">
    <source>
        <dbReference type="ARBA" id="ARBA00023015"/>
    </source>
</evidence>
<evidence type="ECO:0000256" key="1">
    <source>
        <dbReference type="ARBA" id="ARBA00004123"/>
    </source>
</evidence>
<dbReference type="Gene3D" id="1.10.30.10">
    <property type="entry name" value="High mobility group box domain"/>
    <property type="match status" value="1"/>
</dbReference>
<evidence type="ECO:0000256" key="3">
    <source>
        <dbReference type="ARBA" id="ARBA00023125"/>
    </source>
</evidence>
<evidence type="ECO:0000313" key="10">
    <source>
        <dbReference type="Proteomes" id="UP000698800"/>
    </source>
</evidence>
<feature type="compositionally biased region" description="Acidic residues" evidence="7">
    <location>
        <begin position="318"/>
        <end position="332"/>
    </location>
</feature>
<feature type="compositionally biased region" description="Basic and acidic residues" evidence="7">
    <location>
        <begin position="582"/>
        <end position="593"/>
    </location>
</feature>
<evidence type="ECO:0000256" key="5">
    <source>
        <dbReference type="ARBA" id="ARBA00023242"/>
    </source>
</evidence>
<dbReference type="GO" id="GO:0000981">
    <property type="term" value="F:DNA-binding transcription factor activity, RNA polymerase II-specific"/>
    <property type="evidence" value="ECO:0007669"/>
    <property type="project" value="TreeGrafter"/>
</dbReference>
<dbReference type="AlphaFoldDB" id="A0A9P8L6K0"/>
<dbReference type="PROSITE" id="PS50118">
    <property type="entry name" value="HMG_BOX_2"/>
    <property type="match status" value="1"/>
</dbReference>
<dbReference type="GO" id="GO:0005634">
    <property type="term" value="C:nucleus"/>
    <property type="evidence" value="ECO:0007669"/>
    <property type="project" value="UniProtKB-SubCell"/>
</dbReference>
<organism evidence="9 10">
    <name type="scientific">Glutinoglossum americanum</name>
    <dbReference type="NCBI Taxonomy" id="1670608"/>
    <lineage>
        <taxon>Eukaryota</taxon>
        <taxon>Fungi</taxon>
        <taxon>Dikarya</taxon>
        <taxon>Ascomycota</taxon>
        <taxon>Pezizomycotina</taxon>
        <taxon>Geoglossomycetes</taxon>
        <taxon>Geoglossales</taxon>
        <taxon>Geoglossaceae</taxon>
        <taxon>Glutinoglossum</taxon>
    </lineage>
</organism>
<dbReference type="SUPFAM" id="SSF47095">
    <property type="entry name" value="HMG-box"/>
    <property type="match status" value="1"/>
</dbReference>
<reference evidence="9" key="1">
    <citation type="submission" date="2021-03" db="EMBL/GenBank/DDBJ databases">
        <title>Comparative genomics and phylogenomic investigation of the class Geoglossomycetes provide insights into ecological specialization and systematics.</title>
        <authorList>
            <person name="Melie T."/>
            <person name="Pirro S."/>
            <person name="Miller A.N."/>
            <person name="Quandt A."/>
        </authorList>
    </citation>
    <scope>NUCLEOTIDE SEQUENCE</scope>
    <source>
        <strain evidence="9">GBOQ0MN5Z8</strain>
    </source>
</reference>
<keyword evidence="4" id="KW-0804">Transcription</keyword>
<evidence type="ECO:0000256" key="7">
    <source>
        <dbReference type="SAM" id="MobiDB-lite"/>
    </source>
</evidence>
<evidence type="ECO:0000256" key="6">
    <source>
        <dbReference type="PROSITE-ProRule" id="PRU00267"/>
    </source>
</evidence>
<feature type="compositionally biased region" description="Basic residues" evidence="7">
    <location>
        <begin position="342"/>
        <end position="353"/>
    </location>
</feature>
<name>A0A9P8L6K0_9PEZI</name>
<dbReference type="PANTHER" id="PTHR45803:SF5">
    <property type="entry name" value="SOX100B"/>
    <property type="match status" value="1"/>
</dbReference>
<accession>A0A9P8L6K0</accession>
<keyword evidence="2" id="KW-0805">Transcription regulation</keyword>
<proteinExistence type="predicted"/>
<feature type="domain" description="HMG box" evidence="8">
    <location>
        <begin position="235"/>
        <end position="303"/>
    </location>
</feature>
<keyword evidence="10" id="KW-1185">Reference proteome</keyword>
<dbReference type="EMBL" id="JAGHQL010000011">
    <property type="protein sequence ID" value="KAH0544977.1"/>
    <property type="molecule type" value="Genomic_DNA"/>
</dbReference>
<dbReference type="OrthoDB" id="2307332at2759"/>
<protein>
    <recommendedName>
        <fullName evidence="8">HMG box domain-containing protein</fullName>
    </recommendedName>
</protein>
<evidence type="ECO:0000256" key="4">
    <source>
        <dbReference type="ARBA" id="ARBA00023163"/>
    </source>
</evidence>
<dbReference type="PANTHER" id="PTHR45803">
    <property type="entry name" value="SOX100B"/>
    <property type="match status" value="1"/>
</dbReference>
<keyword evidence="3 6" id="KW-0238">DNA-binding</keyword>